<reference evidence="1" key="1">
    <citation type="submission" date="2024-05" db="EMBL/GenBank/DDBJ databases">
        <authorList>
            <person name="Kim S."/>
            <person name="Heo J."/>
            <person name="Choi H."/>
            <person name="Choi Y."/>
            <person name="Kwon S.-W."/>
            <person name="Kim Y."/>
        </authorList>
    </citation>
    <scope>NUCLEOTIDE SEQUENCE</scope>
    <source>
        <strain evidence="1">KACC 23699</strain>
    </source>
</reference>
<dbReference type="Pfam" id="PF09865">
    <property type="entry name" value="DUF2092"/>
    <property type="match status" value="1"/>
</dbReference>
<name>A0AAU7JW68_9MICO</name>
<evidence type="ECO:0000313" key="1">
    <source>
        <dbReference type="EMBL" id="XBO44528.1"/>
    </source>
</evidence>
<dbReference type="PANTHER" id="PTHR37507">
    <property type="entry name" value="SPORULATION PROTEIN YDCC"/>
    <property type="match status" value="1"/>
</dbReference>
<dbReference type="InterPro" id="IPR019207">
    <property type="entry name" value="DUF2092"/>
</dbReference>
<gene>
    <name evidence="1" type="ORF">ABEG17_04085</name>
</gene>
<sequence>MSLFTERPALRWAAPVGAAALVAAVALVAGRSASAVPSLPPRTPAQLLADVQQARPAGLSGTVVQTSKLGLPELPGVNGFGGGSSSSLSSTVTGTHTWRLWYAGPTRSRLALVGSLGESDVIRNGRDLWVWSSTDKSATHALVPDEVKHASAAPPALEPDNLPKTPQDAARLALAAVDPTTSVTTSGATSVAGRSAYDLLLRPKDADSLVSQVRISVDAQEHIPLRVQVYSTKAANPAFEVGFTAVSFAKPEASQFAFNPPPGTTVKQATLPTPGAGVATKAPQHSTSPRPTVVGRGWASVVVTKLPTQATSRSASSGQLARLLRTLPTVSGSWGRGHLLNGTLFSAVLTDDGRLAIGAVTPQRLYAALAAK</sequence>
<organism evidence="1">
    <name type="scientific">Pedococcus sp. KACC 23699</name>
    <dbReference type="NCBI Taxonomy" id="3149228"/>
    <lineage>
        <taxon>Bacteria</taxon>
        <taxon>Bacillati</taxon>
        <taxon>Actinomycetota</taxon>
        <taxon>Actinomycetes</taxon>
        <taxon>Micrococcales</taxon>
        <taxon>Intrasporangiaceae</taxon>
        <taxon>Pedococcus</taxon>
    </lineage>
</organism>
<dbReference type="Gene3D" id="2.50.20.10">
    <property type="entry name" value="Lipoprotein localisation LolA/LolB/LppX"/>
    <property type="match status" value="1"/>
</dbReference>
<dbReference type="AlphaFoldDB" id="A0AAU7JW68"/>
<dbReference type="InterPro" id="IPR052944">
    <property type="entry name" value="Sporulation_related"/>
</dbReference>
<proteinExistence type="predicted"/>
<dbReference type="PANTHER" id="PTHR37507:SF2">
    <property type="entry name" value="SPORULATION PROTEIN YDCC"/>
    <property type="match status" value="1"/>
</dbReference>
<dbReference type="SUPFAM" id="SSF89392">
    <property type="entry name" value="Prokaryotic lipoproteins and lipoprotein localization factors"/>
    <property type="match status" value="1"/>
</dbReference>
<dbReference type="EMBL" id="CP157483">
    <property type="protein sequence ID" value="XBO44528.1"/>
    <property type="molecule type" value="Genomic_DNA"/>
</dbReference>
<protein>
    <submittedName>
        <fullName evidence="1">DUF2092 domain-containing protein</fullName>
    </submittedName>
</protein>
<accession>A0AAU7JW68</accession>
<dbReference type="RefSeq" id="WP_406832014.1">
    <property type="nucleotide sequence ID" value="NZ_CP157483.1"/>
</dbReference>
<dbReference type="InterPro" id="IPR029046">
    <property type="entry name" value="LolA/LolB/LppX"/>
</dbReference>